<keyword evidence="5" id="KW-0812">Transmembrane</keyword>
<organism evidence="7 8">
    <name type="scientific">Stichopus japonicus</name>
    <name type="common">Sea cucumber</name>
    <dbReference type="NCBI Taxonomy" id="307972"/>
    <lineage>
        <taxon>Eukaryota</taxon>
        <taxon>Metazoa</taxon>
        <taxon>Echinodermata</taxon>
        <taxon>Eleutherozoa</taxon>
        <taxon>Echinozoa</taxon>
        <taxon>Holothuroidea</taxon>
        <taxon>Aspidochirotacea</taxon>
        <taxon>Aspidochirotida</taxon>
        <taxon>Stichopodidae</taxon>
        <taxon>Apostichopus</taxon>
    </lineage>
</organism>
<evidence type="ECO:0000256" key="5">
    <source>
        <dbReference type="SAM" id="Phobius"/>
    </source>
</evidence>
<dbReference type="PANTHER" id="PTHR23220:SF134">
    <property type="entry name" value="INTEGRIN ALPHA-2 DOMAIN-CONTAINING PROTEIN"/>
    <property type="match status" value="1"/>
</dbReference>
<dbReference type="GO" id="GO:0009897">
    <property type="term" value="C:external side of plasma membrane"/>
    <property type="evidence" value="ECO:0007669"/>
    <property type="project" value="TreeGrafter"/>
</dbReference>
<proteinExistence type="predicted"/>
<feature type="domain" description="Integrin alpha second immunoglobulin-like" evidence="6">
    <location>
        <begin position="119"/>
        <end position="260"/>
    </location>
</feature>
<keyword evidence="8" id="KW-1185">Reference proteome</keyword>
<accession>A0A2G8KRS2</accession>
<dbReference type="Gene3D" id="1.20.5.930">
    <property type="entry name" value="Bicelle-embedded integrin alpha(iib) transmembrane segment"/>
    <property type="match status" value="1"/>
</dbReference>
<evidence type="ECO:0000313" key="8">
    <source>
        <dbReference type="Proteomes" id="UP000230750"/>
    </source>
</evidence>
<dbReference type="InterPro" id="IPR048285">
    <property type="entry name" value="Integrin_alpha_Ig-like_2"/>
</dbReference>
<evidence type="ECO:0000313" key="7">
    <source>
        <dbReference type="EMBL" id="PIK50665.1"/>
    </source>
</evidence>
<dbReference type="PRINTS" id="PR01185">
    <property type="entry name" value="INTEGRINA"/>
</dbReference>
<evidence type="ECO:0000256" key="4">
    <source>
        <dbReference type="ARBA" id="ARBA00023180"/>
    </source>
</evidence>
<dbReference type="AlphaFoldDB" id="A0A2G8KRS2"/>
<comment type="caution">
    <text evidence="7">The sequence shown here is derived from an EMBL/GenBank/DDBJ whole genome shotgun (WGS) entry which is preliminary data.</text>
</comment>
<dbReference type="GO" id="GO:0098609">
    <property type="term" value="P:cell-cell adhesion"/>
    <property type="evidence" value="ECO:0007669"/>
    <property type="project" value="TreeGrafter"/>
</dbReference>
<name>A0A2G8KRS2_STIJA</name>
<keyword evidence="5" id="KW-1133">Transmembrane helix</keyword>
<gene>
    <name evidence="7" type="ORF">BSL78_12447</name>
</gene>
<keyword evidence="2 7" id="KW-0401">Integrin</keyword>
<dbReference type="PANTHER" id="PTHR23220">
    <property type="entry name" value="INTEGRIN ALPHA"/>
    <property type="match status" value="1"/>
</dbReference>
<evidence type="ECO:0000259" key="6">
    <source>
        <dbReference type="Pfam" id="PF20805"/>
    </source>
</evidence>
<sequence length="459" mass="50999">MSDIEYSIEVDTENTKAGIDSRFFLTDEKMILINKTITVQSENVRQCDGIVVAYLSNKARDFLTPVLMKLTYDVFKYEVQTSVRGDEPYLFPGGLPPVSHSHNCGAQNVTEKVRFTQNCGSDAICETDIEVSLEAELPGNKDDELILGASRSVHFNAKIDNNGEDAHQAVLNVYHPTDVKFERVKVEAVTCLPLADQRGVPCTAEVAVKCLPSMDRSGDSGLLECSLGNPMNANNSATLRLQFDVSNISWSQERKINITMVVIPKMEPSNKGVCNKPRILELQRNRENEAYVTQDLSKIPYAEDKESSQQPATADDSRQFGCDIAECVDLVCTIFPPFERDDLVKITVEMLLWEHTLVTGKFDFVELVSTGGGKSDDPANIHNQPEGYEADSVQISTLAYTGKMGTRPIKWWVILSTILLGMLFLMAAVGLLWKIGFFKRSLKDEMGVKCESNSALEVK</sequence>
<reference evidence="7 8" key="1">
    <citation type="journal article" date="2017" name="PLoS Biol.">
        <title>The sea cucumber genome provides insights into morphological evolution and visceral regeneration.</title>
        <authorList>
            <person name="Zhang X."/>
            <person name="Sun L."/>
            <person name="Yuan J."/>
            <person name="Sun Y."/>
            <person name="Gao Y."/>
            <person name="Zhang L."/>
            <person name="Li S."/>
            <person name="Dai H."/>
            <person name="Hamel J.F."/>
            <person name="Liu C."/>
            <person name="Yu Y."/>
            <person name="Liu S."/>
            <person name="Lin W."/>
            <person name="Guo K."/>
            <person name="Jin S."/>
            <person name="Xu P."/>
            <person name="Storey K.B."/>
            <person name="Huan P."/>
            <person name="Zhang T."/>
            <person name="Zhou Y."/>
            <person name="Zhang J."/>
            <person name="Lin C."/>
            <person name="Li X."/>
            <person name="Xing L."/>
            <person name="Huo D."/>
            <person name="Sun M."/>
            <person name="Wang L."/>
            <person name="Mercier A."/>
            <person name="Li F."/>
            <person name="Yang H."/>
            <person name="Xiang J."/>
        </authorList>
    </citation>
    <scope>NUCLEOTIDE SEQUENCE [LARGE SCALE GENOMIC DNA]</scope>
    <source>
        <strain evidence="7">Shaxun</strain>
        <tissue evidence="7">Muscle</tissue>
    </source>
</reference>
<keyword evidence="4" id="KW-0325">Glycoprotein</keyword>
<dbReference type="GO" id="GO:0005178">
    <property type="term" value="F:integrin binding"/>
    <property type="evidence" value="ECO:0007669"/>
    <property type="project" value="TreeGrafter"/>
</dbReference>
<comment type="subcellular location">
    <subcellularLocation>
        <location evidence="1">Membrane</location>
        <topology evidence="1">Single-pass type I membrane protein</topology>
    </subcellularLocation>
</comment>
<evidence type="ECO:0000256" key="1">
    <source>
        <dbReference type="ARBA" id="ARBA00004479"/>
    </source>
</evidence>
<dbReference type="InterPro" id="IPR032695">
    <property type="entry name" value="Integrin_dom_sf"/>
</dbReference>
<dbReference type="GO" id="GO:0008305">
    <property type="term" value="C:integrin complex"/>
    <property type="evidence" value="ECO:0007669"/>
    <property type="project" value="InterPro"/>
</dbReference>
<protein>
    <submittedName>
        <fullName evidence="7">Putative integrin alpha-9-like</fullName>
    </submittedName>
</protein>
<dbReference type="GO" id="GO:0007229">
    <property type="term" value="P:integrin-mediated signaling pathway"/>
    <property type="evidence" value="ECO:0007669"/>
    <property type="project" value="UniProtKB-KW"/>
</dbReference>
<dbReference type="Pfam" id="PF20805">
    <property type="entry name" value="Integrin_A_Ig_2"/>
    <property type="match status" value="1"/>
</dbReference>
<feature type="transmembrane region" description="Helical" evidence="5">
    <location>
        <begin position="411"/>
        <end position="433"/>
    </location>
</feature>
<dbReference type="SUPFAM" id="SSF69179">
    <property type="entry name" value="Integrin domains"/>
    <property type="match status" value="3"/>
</dbReference>
<dbReference type="Gene3D" id="2.60.40.1510">
    <property type="entry name" value="ntegrin, alpha v. Chain A, domain 3"/>
    <property type="match status" value="1"/>
</dbReference>
<dbReference type="Proteomes" id="UP000230750">
    <property type="component" value="Unassembled WGS sequence"/>
</dbReference>
<dbReference type="PROSITE" id="PS00242">
    <property type="entry name" value="INTEGRIN_ALPHA"/>
    <property type="match status" value="1"/>
</dbReference>
<dbReference type="GO" id="GO:0033627">
    <property type="term" value="P:cell adhesion mediated by integrin"/>
    <property type="evidence" value="ECO:0007669"/>
    <property type="project" value="TreeGrafter"/>
</dbReference>
<keyword evidence="3 5" id="KW-0472">Membrane</keyword>
<dbReference type="STRING" id="307972.A0A2G8KRS2"/>
<dbReference type="InterPro" id="IPR000413">
    <property type="entry name" value="Integrin_alpha"/>
</dbReference>
<dbReference type="OrthoDB" id="5317514at2759"/>
<dbReference type="EMBL" id="MRZV01000409">
    <property type="protein sequence ID" value="PIK50665.1"/>
    <property type="molecule type" value="Genomic_DNA"/>
</dbReference>
<dbReference type="GO" id="GO:0007160">
    <property type="term" value="P:cell-matrix adhesion"/>
    <property type="evidence" value="ECO:0007669"/>
    <property type="project" value="TreeGrafter"/>
</dbReference>
<evidence type="ECO:0000256" key="2">
    <source>
        <dbReference type="ARBA" id="ARBA00023037"/>
    </source>
</evidence>
<evidence type="ECO:0000256" key="3">
    <source>
        <dbReference type="ARBA" id="ARBA00023136"/>
    </source>
</evidence>
<dbReference type="Gene3D" id="2.60.40.1460">
    <property type="entry name" value="Integrin domains. Chain A, domain 2"/>
    <property type="match status" value="1"/>
</dbReference>
<dbReference type="InterPro" id="IPR018184">
    <property type="entry name" value="Integrin_alpha_C_CS"/>
</dbReference>